<dbReference type="Proteomes" id="UP001287356">
    <property type="component" value="Unassembled WGS sequence"/>
</dbReference>
<feature type="compositionally biased region" description="Basic and acidic residues" evidence="6">
    <location>
        <begin position="201"/>
        <end position="221"/>
    </location>
</feature>
<feature type="non-terminal residue" evidence="8">
    <location>
        <position position="1"/>
    </location>
</feature>
<dbReference type="Gene3D" id="2.60.120.260">
    <property type="entry name" value="Galactose-binding domain-like"/>
    <property type="match status" value="1"/>
</dbReference>
<dbReference type="GO" id="GO:0034993">
    <property type="term" value="C:meiotic nuclear membrane microtubule tethering complex"/>
    <property type="evidence" value="ECO:0007669"/>
    <property type="project" value="TreeGrafter"/>
</dbReference>
<reference evidence="8" key="2">
    <citation type="submission" date="2023-06" db="EMBL/GenBank/DDBJ databases">
        <authorList>
            <consortium name="Lawrence Berkeley National Laboratory"/>
            <person name="Haridas S."/>
            <person name="Hensen N."/>
            <person name="Bonometti L."/>
            <person name="Westerberg I."/>
            <person name="Brannstrom I.O."/>
            <person name="Guillou S."/>
            <person name="Cros-Aarteil S."/>
            <person name="Calhoun S."/>
            <person name="Kuo A."/>
            <person name="Mondo S."/>
            <person name="Pangilinan J."/>
            <person name="Riley R."/>
            <person name="Labutti K."/>
            <person name="Andreopoulos B."/>
            <person name="Lipzen A."/>
            <person name="Chen C."/>
            <person name="Yanf M."/>
            <person name="Daum C."/>
            <person name="Ng V."/>
            <person name="Clum A."/>
            <person name="Steindorff A."/>
            <person name="Ohm R."/>
            <person name="Martin F."/>
            <person name="Silar P."/>
            <person name="Natvig D."/>
            <person name="Lalanne C."/>
            <person name="Gautier V."/>
            <person name="Ament-Velasquez S.L."/>
            <person name="Kruys A."/>
            <person name="Hutchinson M.I."/>
            <person name="Powell A.J."/>
            <person name="Barry K."/>
            <person name="Miller A.N."/>
            <person name="Grigoriev I.V."/>
            <person name="Debuchy R."/>
            <person name="Gladieux P."/>
            <person name="Thoren M.H."/>
            <person name="Johannesson H."/>
        </authorList>
    </citation>
    <scope>NUCLEOTIDE SEQUENCE</scope>
    <source>
        <strain evidence="8">CBS 958.72</strain>
    </source>
</reference>
<keyword evidence="5" id="KW-0175">Coiled coil</keyword>
<protein>
    <recommendedName>
        <fullName evidence="7">SUN domain-containing protein</fullName>
    </recommendedName>
</protein>
<feature type="compositionally biased region" description="Polar residues" evidence="6">
    <location>
        <begin position="11"/>
        <end position="30"/>
    </location>
</feature>
<organism evidence="8 9">
    <name type="scientific">Lasiosphaeria ovina</name>
    <dbReference type="NCBI Taxonomy" id="92902"/>
    <lineage>
        <taxon>Eukaryota</taxon>
        <taxon>Fungi</taxon>
        <taxon>Dikarya</taxon>
        <taxon>Ascomycota</taxon>
        <taxon>Pezizomycotina</taxon>
        <taxon>Sordariomycetes</taxon>
        <taxon>Sordariomycetidae</taxon>
        <taxon>Sordariales</taxon>
        <taxon>Lasiosphaeriaceae</taxon>
        <taxon>Lasiosphaeria</taxon>
    </lineage>
</organism>
<feature type="compositionally biased region" description="Polar residues" evidence="6">
    <location>
        <begin position="85"/>
        <end position="102"/>
    </location>
</feature>
<feature type="region of interest" description="Disordered" evidence="6">
    <location>
        <begin position="85"/>
        <end position="335"/>
    </location>
</feature>
<dbReference type="AlphaFoldDB" id="A0AAE0KE83"/>
<evidence type="ECO:0000313" key="8">
    <source>
        <dbReference type="EMBL" id="KAK3374356.1"/>
    </source>
</evidence>
<comment type="caution">
    <text evidence="8">The sequence shown here is derived from an EMBL/GenBank/DDBJ whole genome shotgun (WGS) entry which is preliminary data.</text>
</comment>
<feature type="region of interest" description="Disordered" evidence="6">
    <location>
        <begin position="351"/>
        <end position="412"/>
    </location>
</feature>
<dbReference type="EMBL" id="JAULSN010000004">
    <property type="protein sequence ID" value="KAK3374356.1"/>
    <property type="molecule type" value="Genomic_DNA"/>
</dbReference>
<keyword evidence="4" id="KW-0472">Membrane</keyword>
<evidence type="ECO:0000256" key="4">
    <source>
        <dbReference type="ARBA" id="ARBA00023136"/>
    </source>
</evidence>
<keyword evidence="2" id="KW-0812">Transmembrane</keyword>
<gene>
    <name evidence="8" type="ORF">B0T24DRAFT_529857</name>
</gene>
<evidence type="ECO:0000313" key="9">
    <source>
        <dbReference type="Proteomes" id="UP001287356"/>
    </source>
</evidence>
<dbReference type="InterPro" id="IPR045119">
    <property type="entry name" value="SUN1-5"/>
</dbReference>
<feature type="compositionally biased region" description="Basic and acidic residues" evidence="6">
    <location>
        <begin position="182"/>
        <end position="193"/>
    </location>
</feature>
<feature type="domain" description="SUN" evidence="7">
    <location>
        <begin position="764"/>
        <end position="962"/>
    </location>
</feature>
<reference evidence="8" key="1">
    <citation type="journal article" date="2023" name="Mol. Phylogenet. Evol.">
        <title>Genome-scale phylogeny and comparative genomics of the fungal order Sordariales.</title>
        <authorList>
            <person name="Hensen N."/>
            <person name="Bonometti L."/>
            <person name="Westerberg I."/>
            <person name="Brannstrom I.O."/>
            <person name="Guillou S."/>
            <person name="Cros-Aarteil S."/>
            <person name="Calhoun S."/>
            <person name="Haridas S."/>
            <person name="Kuo A."/>
            <person name="Mondo S."/>
            <person name="Pangilinan J."/>
            <person name="Riley R."/>
            <person name="LaButti K."/>
            <person name="Andreopoulos B."/>
            <person name="Lipzen A."/>
            <person name="Chen C."/>
            <person name="Yan M."/>
            <person name="Daum C."/>
            <person name="Ng V."/>
            <person name="Clum A."/>
            <person name="Steindorff A."/>
            <person name="Ohm R.A."/>
            <person name="Martin F."/>
            <person name="Silar P."/>
            <person name="Natvig D.O."/>
            <person name="Lalanne C."/>
            <person name="Gautier V."/>
            <person name="Ament-Velasquez S.L."/>
            <person name="Kruys A."/>
            <person name="Hutchinson M.I."/>
            <person name="Powell A.J."/>
            <person name="Barry K."/>
            <person name="Miller A.N."/>
            <person name="Grigoriev I.V."/>
            <person name="Debuchy R."/>
            <person name="Gladieux P."/>
            <person name="Hiltunen Thoren M."/>
            <person name="Johannesson H."/>
        </authorList>
    </citation>
    <scope>NUCLEOTIDE SEQUENCE</scope>
    <source>
        <strain evidence="8">CBS 958.72</strain>
    </source>
</reference>
<feature type="coiled-coil region" evidence="5">
    <location>
        <begin position="640"/>
        <end position="705"/>
    </location>
</feature>
<feature type="region of interest" description="Disordered" evidence="6">
    <location>
        <begin position="1"/>
        <end position="30"/>
    </location>
</feature>
<feature type="compositionally biased region" description="Acidic residues" evidence="6">
    <location>
        <begin position="125"/>
        <end position="139"/>
    </location>
</feature>
<feature type="compositionally biased region" description="Polar residues" evidence="6">
    <location>
        <begin position="313"/>
        <end position="327"/>
    </location>
</feature>
<comment type="subcellular location">
    <subcellularLocation>
        <location evidence="1">Membrane</location>
    </subcellularLocation>
</comment>
<feature type="compositionally biased region" description="Polar residues" evidence="6">
    <location>
        <begin position="170"/>
        <end position="181"/>
    </location>
</feature>
<dbReference type="GO" id="GO:0043495">
    <property type="term" value="F:protein-membrane adaptor activity"/>
    <property type="evidence" value="ECO:0007669"/>
    <property type="project" value="TreeGrafter"/>
</dbReference>
<sequence length="974" mass="107461">SMPPKRAARRTANTPTPGTGRAQSPSVTGSMLGTDLNAFARSPMVAKYSTSYGSPISQLPDRAAVKGGGKLTQVAANIFDEVQSGNRAAKQSGQRQLKTAENITKAIARSTPEPVASRAGMKGDSEEEEDEEEEDDEDRAENRRSQEPDLMDESEDELTEDGTWREGQSKKVQPQSASSRLQNRDTRKRAHDDAEAEAQAEQERLERDARRRRENEAESRRLLSQKQADARRTQKVAPLAPPPAPFPHSGRGASPVASTPIAATGSTILDQIPDSARSFIEEGNLYQHADIETPRAPPRPPHFAVSRPEDHSSPPTQHTTGPFSTVRDSAALDLPPQTVAQAPIAVDGGQTLSVDAPIPPRSTIPQFPRVLSNASPSSSPPQAAPGGTSAHPISSLSGSRSQRSPTPGTTSRRAVTFQLSEAPAAESTSNGEALWTRFKNVFQPVPILKWMIPAFLLLSAMRFMLIYARPDVFEPPGLNLRWHGWGLRGMASNVGQFFPGPLLHSPGVLTESQYDDLKEFMRDREGPLKSAVDNLESIIPKVVHMHKKNGKLVIGDEFWHALRDLVQKDDSVFTLDGKGDISGRQWKAIEGRLKSSGLLSGSGSTKLSPEDIEKIVERHPSQSWDNWLKANKHKVASLLDQNLEERLEKAEKAVSKMVSTDDIKDVVVTKKEFLKELEKNMVQHKNEINSQVDDLRSSIKNLASETRKSASSEGLTEEELKPIIESVVKKAIGNARLKAAAQSNIADFDAELQRRVNHFSTGNGAMIDLSLTSPTWQLPRPLIPTRKWFRAMRAQPQFQPEKFAALTSWEEAGQCWCAGIVGKSNTRIPADVGIKLSRYVIPQNIVVEHIDPAATVDAAATPKNMEVWALFDEHARAERLKDWMAVNFPARTADPLCRLGFVLIATFTYDHHPADRGVQIHRLSPELAAIKAATDHMLVRAVTNYGADHTCFYRLRMYGEEQPDLDQEKRSKEW</sequence>
<dbReference type="Pfam" id="PF07738">
    <property type="entry name" value="Sad1_UNC"/>
    <property type="match status" value="1"/>
</dbReference>
<evidence type="ECO:0000259" key="7">
    <source>
        <dbReference type="PROSITE" id="PS51469"/>
    </source>
</evidence>
<evidence type="ECO:0000256" key="6">
    <source>
        <dbReference type="SAM" id="MobiDB-lite"/>
    </source>
</evidence>
<evidence type="ECO:0000256" key="3">
    <source>
        <dbReference type="ARBA" id="ARBA00022989"/>
    </source>
</evidence>
<dbReference type="PANTHER" id="PTHR12911">
    <property type="entry name" value="SAD1/UNC-84-LIKE PROTEIN-RELATED"/>
    <property type="match status" value="1"/>
</dbReference>
<keyword evidence="3" id="KW-1133">Transmembrane helix</keyword>
<name>A0AAE0KE83_9PEZI</name>
<dbReference type="InterPro" id="IPR012919">
    <property type="entry name" value="SUN_dom"/>
</dbReference>
<feature type="compositionally biased region" description="Low complexity" evidence="6">
    <location>
        <begin position="384"/>
        <end position="404"/>
    </location>
</feature>
<keyword evidence="9" id="KW-1185">Reference proteome</keyword>
<evidence type="ECO:0000256" key="5">
    <source>
        <dbReference type="SAM" id="Coils"/>
    </source>
</evidence>
<evidence type="ECO:0000256" key="1">
    <source>
        <dbReference type="ARBA" id="ARBA00004370"/>
    </source>
</evidence>
<feature type="compositionally biased region" description="Acidic residues" evidence="6">
    <location>
        <begin position="149"/>
        <end position="160"/>
    </location>
</feature>
<accession>A0AAE0KE83</accession>
<dbReference type="PROSITE" id="PS51469">
    <property type="entry name" value="SUN"/>
    <property type="match status" value="1"/>
</dbReference>
<dbReference type="PANTHER" id="PTHR12911:SF8">
    <property type="entry name" value="KLAROID PROTEIN-RELATED"/>
    <property type="match status" value="1"/>
</dbReference>
<proteinExistence type="predicted"/>
<evidence type="ECO:0000256" key="2">
    <source>
        <dbReference type="ARBA" id="ARBA00022692"/>
    </source>
</evidence>